<dbReference type="Pfam" id="PF13561">
    <property type="entry name" value="adh_short_C2"/>
    <property type="match status" value="1"/>
</dbReference>
<dbReference type="STRING" id="35622.SAMN04489764_3889"/>
<dbReference type="PRINTS" id="PR00081">
    <property type="entry name" value="GDHRDH"/>
</dbReference>
<dbReference type="NCBIfam" id="NF006159">
    <property type="entry name" value="PRK08303.1"/>
    <property type="match status" value="1"/>
</dbReference>
<dbReference type="Gene3D" id="3.40.50.720">
    <property type="entry name" value="NAD(P)-binding Rossmann-like Domain"/>
    <property type="match status" value="1"/>
</dbReference>
<dbReference type="InterPro" id="IPR036291">
    <property type="entry name" value="NAD(P)-bd_dom_sf"/>
</dbReference>
<gene>
    <name evidence="1" type="ORF">SAMN04489764_3889</name>
</gene>
<dbReference type="InterPro" id="IPR002347">
    <property type="entry name" value="SDR_fam"/>
</dbReference>
<keyword evidence="2" id="KW-1185">Reference proteome</keyword>
<name>A0A1H1GYD3_9ACTN</name>
<accession>A0A1H1GYD3</accession>
<proteinExistence type="predicted"/>
<sequence>MSCYRFTVDGMSRTKRRDLEGKVALVAGATRGAGRGIAVELGAAGATVYCTGRTTREHRSEMNRDETIEETAELVTRAGGHGVAVRVDHLVPEQVRALVERIDRDHGRLDVLVNDIWGGDPLTEWHAPVWKHDLGNGLRILRLAVDTHIITAHHALPLLIRRPGGLVVEVTDGTAEYNAEHYRLPLFYDLAKAAVLRMGFALAEELRPHGGTAVALTPGWLRSEMMLDHYGVTEENWRDALEREPHFAISETPAYVGRAVVALAADPDRSRWSGQSLSSGRLARVYGFTDVDGSRPDAWRYIVEVQDAGKPADTTGYR</sequence>
<dbReference type="SUPFAM" id="SSF51735">
    <property type="entry name" value="NAD(P)-binding Rossmann-fold domains"/>
    <property type="match status" value="1"/>
</dbReference>
<organism evidence="1 2">
    <name type="scientific">Thermostaphylospora chromogena</name>
    <dbReference type="NCBI Taxonomy" id="35622"/>
    <lineage>
        <taxon>Bacteria</taxon>
        <taxon>Bacillati</taxon>
        <taxon>Actinomycetota</taxon>
        <taxon>Actinomycetes</taxon>
        <taxon>Streptosporangiales</taxon>
        <taxon>Thermomonosporaceae</taxon>
        <taxon>Thermostaphylospora</taxon>
    </lineage>
</organism>
<protein>
    <submittedName>
        <fullName evidence="1">NAD(P)-dependent dehydrogenase, short-chain alcohol dehydrogenase family</fullName>
    </submittedName>
</protein>
<dbReference type="EMBL" id="FNKK01000002">
    <property type="protein sequence ID" value="SDR17816.1"/>
    <property type="molecule type" value="Genomic_DNA"/>
</dbReference>
<dbReference type="Proteomes" id="UP000217103">
    <property type="component" value="Unassembled WGS sequence"/>
</dbReference>
<dbReference type="AlphaFoldDB" id="A0A1H1GYD3"/>
<reference evidence="1 2" key="1">
    <citation type="submission" date="2016-10" db="EMBL/GenBank/DDBJ databases">
        <authorList>
            <person name="de Groot N.N."/>
        </authorList>
    </citation>
    <scope>NUCLEOTIDE SEQUENCE [LARGE SCALE GENOMIC DNA]</scope>
    <source>
        <strain evidence="1 2">DSM 43794</strain>
    </source>
</reference>
<dbReference type="PANTHER" id="PTHR44147:SF2">
    <property type="entry name" value="DEHYDROGENASE_REDUCTASE SDR FAMILY MEMBER 1"/>
    <property type="match status" value="1"/>
</dbReference>
<evidence type="ECO:0000313" key="1">
    <source>
        <dbReference type="EMBL" id="SDR17816.1"/>
    </source>
</evidence>
<evidence type="ECO:0000313" key="2">
    <source>
        <dbReference type="Proteomes" id="UP000217103"/>
    </source>
</evidence>
<dbReference type="PANTHER" id="PTHR44147">
    <property type="entry name" value="DEHYDROGENASE/REDUCTASE SDR FAMILY MEMBER 1"/>
    <property type="match status" value="1"/>
</dbReference>